<name>N4X1R7_COCH4</name>
<dbReference type="HOGENOM" id="CLU_1434228_0_0_1"/>
<dbReference type="OrthoDB" id="10395569at2759"/>
<sequence>MSLRQQDPAYTRLGYSILDVPPLKLYDRLIIILALLPEHFRRYPDEATLHCSRGKQNAQADITHGVHVIQVTYPSPMGAVPVVISRIIAAIADLIVSPPRLAVLSEPAFPNYHPMSWGLQSHQPATAKPRLPPPNARMDMVSAQIDRVTDQNQSLYIEPARTVPLVYDIQLADSYVASRYRDRVLIHREKPRPADYCTGTDD</sequence>
<reference evidence="2" key="2">
    <citation type="journal article" date="2013" name="PLoS Genet.">
        <title>Comparative genome structure, secondary metabolite, and effector coding capacity across Cochliobolus pathogens.</title>
        <authorList>
            <person name="Condon B.J."/>
            <person name="Leng Y."/>
            <person name="Wu D."/>
            <person name="Bushley K.E."/>
            <person name="Ohm R.A."/>
            <person name="Otillar R."/>
            <person name="Martin J."/>
            <person name="Schackwitz W."/>
            <person name="Grimwood J."/>
            <person name="MohdZainudin N."/>
            <person name="Xue C."/>
            <person name="Wang R."/>
            <person name="Manning V.A."/>
            <person name="Dhillon B."/>
            <person name="Tu Z.J."/>
            <person name="Steffenson B.J."/>
            <person name="Salamov A."/>
            <person name="Sun H."/>
            <person name="Lowry S."/>
            <person name="LaButti K."/>
            <person name="Han J."/>
            <person name="Copeland A."/>
            <person name="Lindquist E."/>
            <person name="Barry K."/>
            <person name="Schmutz J."/>
            <person name="Baker S.E."/>
            <person name="Ciuffetti L.M."/>
            <person name="Grigoriev I.V."/>
            <person name="Zhong S."/>
            <person name="Turgeon B.G."/>
        </authorList>
    </citation>
    <scope>NUCLEOTIDE SEQUENCE [LARGE SCALE GENOMIC DNA]</scope>
    <source>
        <strain evidence="2">C4 / ATCC 48331 / race T</strain>
    </source>
</reference>
<evidence type="ECO:0000313" key="2">
    <source>
        <dbReference type="Proteomes" id="UP000012338"/>
    </source>
</evidence>
<organism evidence="1 2">
    <name type="scientific">Cochliobolus heterostrophus (strain C4 / ATCC 48331 / race T)</name>
    <name type="common">Southern corn leaf blight fungus</name>
    <name type="synonym">Bipolaris maydis</name>
    <dbReference type="NCBI Taxonomy" id="665024"/>
    <lineage>
        <taxon>Eukaryota</taxon>
        <taxon>Fungi</taxon>
        <taxon>Dikarya</taxon>
        <taxon>Ascomycota</taxon>
        <taxon>Pezizomycotina</taxon>
        <taxon>Dothideomycetes</taxon>
        <taxon>Pleosporomycetidae</taxon>
        <taxon>Pleosporales</taxon>
        <taxon>Pleosporineae</taxon>
        <taxon>Pleosporaceae</taxon>
        <taxon>Bipolaris</taxon>
    </lineage>
</organism>
<proteinExistence type="predicted"/>
<accession>N4X1R7</accession>
<reference evidence="1 2" key="1">
    <citation type="journal article" date="2012" name="PLoS Pathog.">
        <title>Diverse lifestyles and strategies of plant pathogenesis encoded in the genomes of eighteen Dothideomycetes fungi.</title>
        <authorList>
            <person name="Ohm R.A."/>
            <person name="Feau N."/>
            <person name="Henrissat B."/>
            <person name="Schoch C.L."/>
            <person name="Horwitz B.A."/>
            <person name="Barry K.W."/>
            <person name="Condon B.J."/>
            <person name="Copeland A.C."/>
            <person name="Dhillon B."/>
            <person name="Glaser F."/>
            <person name="Hesse C.N."/>
            <person name="Kosti I."/>
            <person name="LaButti K."/>
            <person name="Lindquist E.A."/>
            <person name="Lucas S."/>
            <person name="Salamov A.A."/>
            <person name="Bradshaw R.E."/>
            <person name="Ciuffetti L."/>
            <person name="Hamelin R.C."/>
            <person name="Kema G.H.J."/>
            <person name="Lawrence C."/>
            <person name="Scott J.A."/>
            <person name="Spatafora J.W."/>
            <person name="Turgeon B.G."/>
            <person name="de Wit P.J.G.M."/>
            <person name="Zhong S."/>
            <person name="Goodwin S.B."/>
            <person name="Grigoriev I.V."/>
        </authorList>
    </citation>
    <scope>NUCLEOTIDE SEQUENCE [LARGE SCALE GENOMIC DNA]</scope>
    <source>
        <strain evidence="2">C4 / ATCC 48331 / race T</strain>
    </source>
</reference>
<protein>
    <submittedName>
        <fullName evidence="1">Uncharacterized protein</fullName>
    </submittedName>
</protein>
<keyword evidence="2" id="KW-1185">Reference proteome</keyword>
<dbReference type="AlphaFoldDB" id="N4X1R7"/>
<evidence type="ECO:0000313" key="1">
    <source>
        <dbReference type="EMBL" id="ENI05630.1"/>
    </source>
</evidence>
<gene>
    <name evidence="1" type="ORF">COCC4DRAFT_23370</name>
</gene>
<dbReference type="EMBL" id="KB733454">
    <property type="protein sequence ID" value="ENI05630.1"/>
    <property type="molecule type" value="Genomic_DNA"/>
</dbReference>
<dbReference type="Proteomes" id="UP000012338">
    <property type="component" value="Unassembled WGS sequence"/>
</dbReference>